<feature type="transmembrane region" description="Helical" evidence="1">
    <location>
        <begin position="208"/>
        <end position="229"/>
    </location>
</feature>
<dbReference type="Pfam" id="PF02517">
    <property type="entry name" value="Rce1-like"/>
    <property type="match status" value="1"/>
</dbReference>
<proteinExistence type="predicted"/>
<keyword evidence="1" id="KW-0812">Transmembrane</keyword>
<comment type="caution">
    <text evidence="3">The sequence shown here is derived from an EMBL/GenBank/DDBJ whole genome shotgun (WGS) entry which is preliminary data.</text>
</comment>
<gene>
    <name evidence="3" type="ORF">ACG0Z3_16235</name>
</gene>
<dbReference type="EMBL" id="JBIGHW010000009">
    <property type="protein sequence ID" value="MFG6442232.1"/>
    <property type="molecule type" value="Genomic_DNA"/>
</dbReference>
<evidence type="ECO:0000259" key="2">
    <source>
        <dbReference type="Pfam" id="PF02517"/>
    </source>
</evidence>
<dbReference type="Proteomes" id="UP001606301">
    <property type="component" value="Unassembled WGS sequence"/>
</dbReference>
<evidence type="ECO:0000313" key="3">
    <source>
        <dbReference type="EMBL" id="MFG6442232.1"/>
    </source>
</evidence>
<keyword evidence="1" id="KW-1133">Transmembrane helix</keyword>
<keyword evidence="1" id="KW-0472">Membrane</keyword>
<feature type="transmembrane region" description="Helical" evidence="1">
    <location>
        <begin position="103"/>
        <end position="122"/>
    </location>
</feature>
<dbReference type="RefSeq" id="WP_394399259.1">
    <property type="nucleotide sequence ID" value="NZ_JBIGHW010000009.1"/>
</dbReference>
<evidence type="ECO:0000256" key="1">
    <source>
        <dbReference type="SAM" id="Phobius"/>
    </source>
</evidence>
<dbReference type="GO" id="GO:0016787">
    <property type="term" value="F:hydrolase activity"/>
    <property type="evidence" value="ECO:0007669"/>
    <property type="project" value="UniProtKB-KW"/>
</dbReference>
<feature type="transmembrane region" description="Helical" evidence="1">
    <location>
        <begin position="63"/>
        <end position="82"/>
    </location>
</feature>
<keyword evidence="3" id="KW-0378">Hydrolase</keyword>
<feature type="transmembrane region" description="Helical" evidence="1">
    <location>
        <begin position="185"/>
        <end position="202"/>
    </location>
</feature>
<protein>
    <submittedName>
        <fullName evidence="3">CPBP family intramembrane glutamic endopeptidase</fullName>
        <ecNumber evidence="3">3.4.-.-</ecNumber>
    </submittedName>
</protein>
<name>A0ABW7FLM1_9BURK</name>
<feature type="transmembrane region" description="Helical" evidence="1">
    <location>
        <begin position="39"/>
        <end position="57"/>
    </location>
</feature>
<evidence type="ECO:0000313" key="4">
    <source>
        <dbReference type="Proteomes" id="UP001606301"/>
    </source>
</evidence>
<keyword evidence="4" id="KW-1185">Reference proteome</keyword>
<dbReference type="InterPro" id="IPR003675">
    <property type="entry name" value="Rce1/LyrA-like_dom"/>
</dbReference>
<reference evidence="3 4" key="1">
    <citation type="submission" date="2024-08" db="EMBL/GenBank/DDBJ databases">
        <authorList>
            <person name="Lu H."/>
        </authorList>
    </citation>
    <scope>NUCLEOTIDE SEQUENCE [LARGE SCALE GENOMIC DNA]</scope>
    <source>
        <strain evidence="3 4">LKC17W</strain>
    </source>
</reference>
<organism evidence="3 4">
    <name type="scientific">Pelomonas margarita</name>
    <dbReference type="NCBI Taxonomy" id="3299031"/>
    <lineage>
        <taxon>Bacteria</taxon>
        <taxon>Pseudomonadati</taxon>
        <taxon>Pseudomonadota</taxon>
        <taxon>Betaproteobacteria</taxon>
        <taxon>Burkholderiales</taxon>
        <taxon>Sphaerotilaceae</taxon>
        <taxon>Roseateles</taxon>
    </lineage>
</organism>
<sequence>MTQDAPHPLPPSQRLRLEGRSGNFPFYDGRPAALSAAQWLLVMAGVVVGFVALIAPLPWPAGVVGTLAPAVLFVSLPLAALARVAPHHWRTLFGRVGTRELRLMVGFALLNVVISMSIGSLVRSFSDVTNNAAAGQLLTMDTTERLTFFAKTLPQLLGEELMTLLPFLALMALLTQRFGLERRQAVLLAWGASSLLFGLIHLPTYGWNLVQCIVIIGSARLVLTLPWLLTKNVWVSTGAHIINDWLLFGLGLLGARLAASA</sequence>
<dbReference type="EC" id="3.4.-.-" evidence="3"/>
<accession>A0ABW7FLM1</accession>
<feature type="domain" description="CAAX prenyl protease 2/Lysostaphin resistance protein A-like" evidence="2">
    <location>
        <begin position="157"/>
        <end position="246"/>
    </location>
</feature>